<evidence type="ECO:0000256" key="1">
    <source>
        <dbReference type="SAM" id="Phobius"/>
    </source>
</evidence>
<dbReference type="EMBL" id="CAFBMO010000031">
    <property type="protein sequence ID" value="CAB4907534.1"/>
    <property type="molecule type" value="Genomic_DNA"/>
</dbReference>
<sequence>MLVLFPFVFLGISVLIGQVVFDVPADYVGAFVVGIQGSAIMLAAALFTRMNMEQQLRLDHIRLSIDQQVIELLTQREAAARATVELGLFVHHSIQSELTSVAIRLQEAALSGNPEVMLQERAFTKVKLDQLPRQAPWVAPRTGLHHIQEVVDAWTGIAEINLDLPNEPEISGSTWQLIAYIVEEGVTNAVRTGKARKLDVSVRIMDTEIELKIHDDGDLNTVSRDRGTGTLWLDRIAPHRWSLGEDADGTVLTVKFV</sequence>
<proteinExistence type="predicted"/>
<feature type="transmembrane region" description="Helical" evidence="1">
    <location>
        <begin position="27"/>
        <end position="47"/>
    </location>
</feature>
<dbReference type="AlphaFoldDB" id="A0A6J7GKB8"/>
<organism evidence="2">
    <name type="scientific">freshwater metagenome</name>
    <dbReference type="NCBI Taxonomy" id="449393"/>
    <lineage>
        <taxon>unclassified sequences</taxon>
        <taxon>metagenomes</taxon>
        <taxon>ecological metagenomes</taxon>
    </lineage>
</organism>
<protein>
    <submittedName>
        <fullName evidence="2">Unannotated protein</fullName>
    </submittedName>
</protein>
<dbReference type="SUPFAM" id="SSF55874">
    <property type="entry name" value="ATPase domain of HSP90 chaperone/DNA topoisomerase II/histidine kinase"/>
    <property type="match status" value="1"/>
</dbReference>
<reference evidence="2" key="1">
    <citation type="submission" date="2020-05" db="EMBL/GenBank/DDBJ databases">
        <authorList>
            <person name="Chiriac C."/>
            <person name="Salcher M."/>
            <person name="Ghai R."/>
            <person name="Kavagutti S V."/>
        </authorList>
    </citation>
    <scope>NUCLEOTIDE SEQUENCE</scope>
</reference>
<name>A0A6J7GKB8_9ZZZZ</name>
<keyword evidence="1" id="KW-0472">Membrane</keyword>
<keyword evidence="1" id="KW-1133">Transmembrane helix</keyword>
<accession>A0A6J7GKB8</accession>
<evidence type="ECO:0000313" key="2">
    <source>
        <dbReference type="EMBL" id="CAB4907534.1"/>
    </source>
</evidence>
<dbReference type="InterPro" id="IPR036890">
    <property type="entry name" value="HATPase_C_sf"/>
</dbReference>
<keyword evidence="1" id="KW-0812">Transmembrane</keyword>
<dbReference type="Gene3D" id="3.30.565.10">
    <property type="entry name" value="Histidine kinase-like ATPase, C-terminal domain"/>
    <property type="match status" value="1"/>
</dbReference>
<gene>
    <name evidence="2" type="ORF">UFOPK3576_00871</name>
</gene>